<dbReference type="EMBL" id="MZ150789">
    <property type="protein sequence ID" value="QWY84597.1"/>
    <property type="molecule type" value="Genomic_DNA"/>
</dbReference>
<dbReference type="GeneID" id="80019002"/>
<keyword evidence="1" id="KW-0812">Transmembrane</keyword>
<keyword evidence="3" id="KW-1185">Reference proteome</keyword>
<accession>A0A8F3EDM9</accession>
<organism evidence="2 3">
    <name type="scientific">Microbacterium phage Footloose</name>
    <dbReference type="NCBI Taxonomy" id="2836048"/>
    <lineage>
        <taxon>Viruses</taxon>
        <taxon>Duplodnaviria</taxon>
        <taxon>Heunggongvirae</taxon>
        <taxon>Uroviricota</taxon>
        <taxon>Caudoviricetes</taxon>
        <taxon>Footloosevirus</taxon>
        <taxon>Footloosevirus footloose</taxon>
    </lineage>
</organism>
<keyword evidence="1" id="KW-0472">Membrane</keyword>
<dbReference type="RefSeq" id="YP_010754412.1">
    <property type="nucleotide sequence ID" value="NC_073460.1"/>
</dbReference>
<evidence type="ECO:0000313" key="3">
    <source>
        <dbReference type="Proteomes" id="UP000693692"/>
    </source>
</evidence>
<name>A0A8F3EDM9_9CAUD</name>
<feature type="transmembrane region" description="Helical" evidence="1">
    <location>
        <begin position="31"/>
        <end position="53"/>
    </location>
</feature>
<sequence length="56" mass="5791">MKWSAIVAVGFAIAAVGLLVLAFGLMLDHPLWGLVITVFGGAIALVGGAKHFAERN</sequence>
<dbReference type="Proteomes" id="UP000693692">
    <property type="component" value="Segment"/>
</dbReference>
<protein>
    <submittedName>
        <fullName evidence="2">Uncharacterized protein</fullName>
    </submittedName>
</protein>
<feature type="transmembrane region" description="Helical" evidence="1">
    <location>
        <begin position="5"/>
        <end position="25"/>
    </location>
</feature>
<keyword evidence="1" id="KW-1133">Transmembrane helix</keyword>
<dbReference type="KEGG" id="vg:80019002"/>
<evidence type="ECO:0000313" key="2">
    <source>
        <dbReference type="EMBL" id="QWY84597.1"/>
    </source>
</evidence>
<evidence type="ECO:0000256" key="1">
    <source>
        <dbReference type="SAM" id="Phobius"/>
    </source>
</evidence>
<reference evidence="2" key="1">
    <citation type="submission" date="2021-05" db="EMBL/GenBank/DDBJ databases">
        <authorList>
            <person name="Brink J."/>
            <person name="Busse A.L."/>
            <person name="Crowley H.J."/>
            <person name="Hall C.J."/>
            <person name="Hetherington P."/>
            <person name="Hovde T.M."/>
            <person name="Johnson J.A."/>
            <person name="Karch K.E."/>
            <person name="Krueger C.J."/>
            <person name="Lundberg T.J."/>
            <person name="Madla Sanchez I."/>
            <person name="Mathiesen C."/>
            <person name="Moore L.J."/>
            <person name="Nordberg R.J."/>
            <person name="Petersen I.M."/>
            <person name="Piton K.L."/>
            <person name="Rozycki S.T."/>
            <person name="Rutten E."/>
            <person name="Samuelson I.O."/>
            <person name="Sarkilahti S.K."/>
            <person name="Schubert K.A."/>
            <person name="Stamness T.F."/>
            <person name="Tinman A.J."/>
            <person name="Tutterrow P.B."/>
            <person name="Wanzek N.C."/>
            <person name="Wheeler C.D."/>
            <person name="Spring A.M."/>
            <person name="Klyczek K."/>
            <person name="Garlena R.A."/>
            <person name="Russell D.A."/>
            <person name="Pope W.H."/>
            <person name="Jacobs-Sera D."/>
            <person name="Hatfull G.F."/>
        </authorList>
    </citation>
    <scope>NUCLEOTIDE SEQUENCE</scope>
</reference>
<gene>
    <name evidence="2" type="primary">15</name>
    <name evidence="2" type="ORF">SEA_FOOTLOOSE_15</name>
</gene>
<proteinExistence type="predicted"/>